<keyword evidence="6" id="KW-0732">Signal</keyword>
<dbReference type="EMBL" id="AACS02000002">
    <property type="protein sequence ID" value="EAU88084.2"/>
    <property type="molecule type" value="Genomic_DNA"/>
</dbReference>
<dbReference type="AlphaFoldDB" id="A8NHA6"/>
<feature type="region of interest" description="Disordered" evidence="5">
    <location>
        <begin position="25"/>
        <end position="45"/>
    </location>
</feature>
<dbReference type="KEGG" id="cci:CC1G_11507"/>
<dbReference type="GO" id="GO:0046557">
    <property type="term" value="F:glucan endo-1,6-beta-glucosidase activity"/>
    <property type="evidence" value="ECO:0007669"/>
    <property type="project" value="TreeGrafter"/>
</dbReference>
<dbReference type="eggNOG" id="ENOG502QVVM">
    <property type="taxonomic scope" value="Eukaryota"/>
</dbReference>
<dbReference type="OMA" id="KWYDEVL"/>
<feature type="domain" description="Glycoside hydrolase family 5" evidence="7">
    <location>
        <begin position="149"/>
        <end position="426"/>
    </location>
</feature>
<evidence type="ECO:0000256" key="3">
    <source>
        <dbReference type="ARBA" id="ARBA00023295"/>
    </source>
</evidence>
<dbReference type="PANTHER" id="PTHR31297:SF43">
    <property type="entry name" value="GLUCAN 1,3-BETA-GLUCOSIDASE 3"/>
    <property type="match status" value="1"/>
</dbReference>
<dbReference type="GO" id="GO:0009986">
    <property type="term" value="C:cell surface"/>
    <property type="evidence" value="ECO:0007669"/>
    <property type="project" value="TreeGrafter"/>
</dbReference>
<protein>
    <submittedName>
        <fullName evidence="8">Cytoplasm protein</fullName>
    </submittedName>
</protein>
<keyword evidence="9" id="KW-1185">Reference proteome</keyword>
<keyword evidence="3 4" id="KW-0326">Glycosidase</keyword>
<name>A8NHA6_COPC7</name>
<evidence type="ECO:0000256" key="4">
    <source>
        <dbReference type="RuleBase" id="RU361153"/>
    </source>
</evidence>
<dbReference type="InterPro" id="IPR001547">
    <property type="entry name" value="Glyco_hydro_5"/>
</dbReference>
<feature type="signal peptide" evidence="6">
    <location>
        <begin position="1"/>
        <end position="19"/>
    </location>
</feature>
<comment type="similarity">
    <text evidence="1 4">Belongs to the glycosyl hydrolase 5 (cellulase A) family.</text>
</comment>
<dbReference type="InParanoid" id="A8NHA6"/>
<dbReference type="GO" id="GO:0005576">
    <property type="term" value="C:extracellular region"/>
    <property type="evidence" value="ECO:0007669"/>
    <property type="project" value="TreeGrafter"/>
</dbReference>
<dbReference type="GO" id="GO:0009251">
    <property type="term" value="P:glucan catabolic process"/>
    <property type="evidence" value="ECO:0007669"/>
    <property type="project" value="TreeGrafter"/>
</dbReference>
<dbReference type="GeneID" id="6010211"/>
<dbReference type="RefSeq" id="XP_001833722.2">
    <property type="nucleotide sequence ID" value="XM_001833670.2"/>
</dbReference>
<evidence type="ECO:0000313" key="8">
    <source>
        <dbReference type="EMBL" id="EAU88084.2"/>
    </source>
</evidence>
<keyword evidence="2 4" id="KW-0378">Hydrolase</keyword>
<dbReference type="FunFam" id="3.20.20.80:FF:000100">
    <property type="entry name" value="Glycoside hydrolase superfamily"/>
    <property type="match status" value="1"/>
</dbReference>
<dbReference type="VEuPathDB" id="FungiDB:CC1G_11507"/>
<evidence type="ECO:0000256" key="5">
    <source>
        <dbReference type="SAM" id="MobiDB-lite"/>
    </source>
</evidence>
<dbReference type="Proteomes" id="UP000001861">
    <property type="component" value="Unassembled WGS sequence"/>
</dbReference>
<dbReference type="InterPro" id="IPR050386">
    <property type="entry name" value="Glycosyl_hydrolase_5"/>
</dbReference>
<organism evidence="8 9">
    <name type="scientific">Coprinopsis cinerea (strain Okayama-7 / 130 / ATCC MYA-4618 / FGSC 9003)</name>
    <name type="common">Inky cap fungus</name>
    <name type="synonym">Hormographiella aspergillata</name>
    <dbReference type="NCBI Taxonomy" id="240176"/>
    <lineage>
        <taxon>Eukaryota</taxon>
        <taxon>Fungi</taxon>
        <taxon>Dikarya</taxon>
        <taxon>Basidiomycota</taxon>
        <taxon>Agaricomycotina</taxon>
        <taxon>Agaricomycetes</taxon>
        <taxon>Agaricomycetidae</taxon>
        <taxon>Agaricales</taxon>
        <taxon>Agaricineae</taxon>
        <taxon>Psathyrellaceae</taxon>
        <taxon>Coprinopsis</taxon>
    </lineage>
</organism>
<sequence length="579" mass="64105">MVSNATFVSALLALGVTQANYKPYPSVSNTSTSTTRTISTVDDTDVQPDGLVLPQNVRITAVMDASDPQCQVEPYDAPSVDHQEYPSYDEKLATVFRYRKQQSVNLGSWFVHENWMTPSLFRCAAGNAGSEIDIAYGWGNTTGARTVLERHWDTFINASDFKWLADVGINTVRLPIGYWNLGSDFVKGTDYESAAEVYQNSWARVKRAVNLAGEHGLGVLVDLHGVPGSQNGKDHSGVSNGASNLFGDSANMDKTIDILTFLTKEFVHVNNVVGIQVLNEPIFDDRLTDFYGRAMDAMRAADPDASRLPLYAHNGFDLKRFGPFVTGRKDFVVQDHHSYFVFSPEDRDQTATDHANSISNDVASTLGNASQETRGELIVGEWSCALPPESLASDSNQNQAHKDFCGGQVDTYGNNTAGWSFWSYTKEECDNDPGWCFKSAVGTVLPTKFFSYHHQQPESIQNSVAGSNHSFLLHDAELPLTRRDEFTRLSIPERFKTIARRRRRDGNTDADGKGYDDGRATAGIFAAHNMSRLGFVNQYISDTIANLGSNVIPQESEAPFILLWEYFARPTKMRFGGVL</sequence>
<dbReference type="FunCoup" id="A8NHA6">
    <property type="interactions" value="20"/>
</dbReference>
<dbReference type="OrthoDB" id="1887033at2759"/>
<dbReference type="GO" id="GO:0005737">
    <property type="term" value="C:cytoplasm"/>
    <property type="evidence" value="ECO:0007669"/>
    <property type="project" value="UniProtKB-ARBA"/>
</dbReference>
<dbReference type="HOGENOM" id="CLU_004624_8_0_1"/>
<dbReference type="Gene3D" id="3.20.20.80">
    <property type="entry name" value="Glycosidases"/>
    <property type="match status" value="1"/>
</dbReference>
<evidence type="ECO:0000256" key="1">
    <source>
        <dbReference type="ARBA" id="ARBA00005641"/>
    </source>
</evidence>
<accession>A8NHA6</accession>
<evidence type="ECO:0000259" key="7">
    <source>
        <dbReference type="Pfam" id="PF00150"/>
    </source>
</evidence>
<dbReference type="STRING" id="240176.A8NHA6"/>
<evidence type="ECO:0000256" key="6">
    <source>
        <dbReference type="SAM" id="SignalP"/>
    </source>
</evidence>
<dbReference type="PANTHER" id="PTHR31297">
    <property type="entry name" value="GLUCAN ENDO-1,6-BETA-GLUCOSIDASE B"/>
    <property type="match status" value="1"/>
</dbReference>
<feature type="chain" id="PRO_5002727288" evidence="6">
    <location>
        <begin position="20"/>
        <end position="579"/>
    </location>
</feature>
<comment type="caution">
    <text evidence="8">The sequence shown here is derived from an EMBL/GenBank/DDBJ whole genome shotgun (WGS) entry which is preliminary data.</text>
</comment>
<dbReference type="Pfam" id="PF00150">
    <property type="entry name" value="Cellulase"/>
    <property type="match status" value="1"/>
</dbReference>
<dbReference type="InterPro" id="IPR017853">
    <property type="entry name" value="GH"/>
</dbReference>
<reference evidence="8 9" key="1">
    <citation type="journal article" date="2010" name="Proc. Natl. Acad. Sci. U.S.A.">
        <title>Insights into evolution of multicellular fungi from the assembled chromosomes of the mushroom Coprinopsis cinerea (Coprinus cinereus).</title>
        <authorList>
            <person name="Stajich J.E."/>
            <person name="Wilke S.K."/>
            <person name="Ahren D."/>
            <person name="Au C.H."/>
            <person name="Birren B.W."/>
            <person name="Borodovsky M."/>
            <person name="Burns C."/>
            <person name="Canback B."/>
            <person name="Casselton L.A."/>
            <person name="Cheng C.K."/>
            <person name="Deng J."/>
            <person name="Dietrich F.S."/>
            <person name="Fargo D.C."/>
            <person name="Farman M.L."/>
            <person name="Gathman A.C."/>
            <person name="Goldberg J."/>
            <person name="Guigo R."/>
            <person name="Hoegger P.J."/>
            <person name="Hooker J.B."/>
            <person name="Huggins A."/>
            <person name="James T.Y."/>
            <person name="Kamada T."/>
            <person name="Kilaru S."/>
            <person name="Kodira C."/>
            <person name="Kues U."/>
            <person name="Kupfer D."/>
            <person name="Kwan H.S."/>
            <person name="Lomsadze A."/>
            <person name="Li W."/>
            <person name="Lilly W.W."/>
            <person name="Ma L.J."/>
            <person name="Mackey A.J."/>
            <person name="Manning G."/>
            <person name="Martin F."/>
            <person name="Muraguchi H."/>
            <person name="Natvig D.O."/>
            <person name="Palmerini H."/>
            <person name="Ramesh M.A."/>
            <person name="Rehmeyer C.J."/>
            <person name="Roe B.A."/>
            <person name="Shenoy N."/>
            <person name="Stanke M."/>
            <person name="Ter-Hovhannisyan V."/>
            <person name="Tunlid A."/>
            <person name="Velagapudi R."/>
            <person name="Vision T.J."/>
            <person name="Zeng Q."/>
            <person name="Zolan M.E."/>
            <person name="Pukkila P.J."/>
        </authorList>
    </citation>
    <scope>NUCLEOTIDE SEQUENCE [LARGE SCALE GENOMIC DNA]</scope>
    <source>
        <strain evidence="9">Okayama-7 / 130 / ATCC MYA-4618 / FGSC 9003</strain>
    </source>
</reference>
<dbReference type="SUPFAM" id="SSF51445">
    <property type="entry name" value="(Trans)glycosidases"/>
    <property type="match status" value="1"/>
</dbReference>
<feature type="compositionally biased region" description="Low complexity" evidence="5">
    <location>
        <begin position="26"/>
        <end position="41"/>
    </location>
</feature>
<gene>
    <name evidence="8" type="ORF">CC1G_11507</name>
</gene>
<proteinExistence type="inferred from homology"/>
<evidence type="ECO:0000256" key="2">
    <source>
        <dbReference type="ARBA" id="ARBA00022801"/>
    </source>
</evidence>
<evidence type="ECO:0000313" key="9">
    <source>
        <dbReference type="Proteomes" id="UP000001861"/>
    </source>
</evidence>